<dbReference type="AlphaFoldDB" id="A0A8B2NRT0"/>
<evidence type="ECO:0000313" key="3">
    <source>
        <dbReference type="EMBL" id="RAH99821.1"/>
    </source>
</evidence>
<dbReference type="Gene3D" id="3.40.50.10540">
    <property type="entry name" value="Crotonobetainyl-coa:carnitine coa-transferase, domain 1"/>
    <property type="match status" value="1"/>
</dbReference>
<proteinExistence type="predicted"/>
<dbReference type="EMBL" id="QHHQ01000004">
    <property type="protein sequence ID" value="RAH99821.1"/>
    <property type="molecule type" value="Genomic_DNA"/>
</dbReference>
<dbReference type="PANTHER" id="PTHR48207:SF3">
    <property type="entry name" value="SUCCINATE--HYDROXYMETHYLGLUTARATE COA-TRANSFERASE"/>
    <property type="match status" value="1"/>
</dbReference>
<accession>A0A8B2NRT0</accession>
<dbReference type="Pfam" id="PF02515">
    <property type="entry name" value="CoA_transf_3"/>
    <property type="match status" value="1"/>
</dbReference>
<dbReference type="OrthoDB" id="7208981at2"/>
<dbReference type="InterPro" id="IPR023606">
    <property type="entry name" value="CoA-Trfase_III_dom_1_sf"/>
</dbReference>
<dbReference type="InterPro" id="IPR050483">
    <property type="entry name" value="CoA-transferase_III_domain"/>
</dbReference>
<comment type="caution">
    <text evidence="3">The sequence shown here is derived from an EMBL/GenBank/DDBJ whole genome shotgun (WGS) entry which is preliminary data.</text>
</comment>
<dbReference type="InterPro" id="IPR003673">
    <property type="entry name" value="CoA-Trfase_fam_III"/>
</dbReference>
<feature type="region of interest" description="Disordered" evidence="2">
    <location>
        <begin position="56"/>
        <end position="75"/>
    </location>
</feature>
<dbReference type="PANTHER" id="PTHR48207">
    <property type="entry name" value="SUCCINATE--HYDROXYMETHYLGLUTARATE COA-TRANSFERASE"/>
    <property type="match status" value="1"/>
</dbReference>
<feature type="compositionally biased region" description="Basic residues" evidence="2">
    <location>
        <begin position="9"/>
        <end position="32"/>
    </location>
</feature>
<feature type="region of interest" description="Disordered" evidence="2">
    <location>
        <begin position="1"/>
        <end position="40"/>
    </location>
</feature>
<keyword evidence="4" id="KW-1185">Reference proteome</keyword>
<reference evidence="3 4" key="1">
    <citation type="submission" date="2018-05" db="EMBL/GenBank/DDBJ databases">
        <title>Acuticoccus sediminis sp. nov., isolated from deep-sea sediment of Indian Ocean.</title>
        <authorList>
            <person name="Liu X."/>
            <person name="Lai Q."/>
            <person name="Du Y."/>
            <person name="Sun F."/>
            <person name="Zhang X."/>
            <person name="Wang S."/>
            <person name="Shao Z."/>
        </authorList>
    </citation>
    <scope>NUCLEOTIDE SEQUENCE [LARGE SCALE GENOMIC DNA]</scope>
    <source>
        <strain evidence="3 4">PTG4-2</strain>
    </source>
</reference>
<sequence length="488" mass="51809">MAHLAPAAARRKKRGRAARIRGRAAVPRRRSSHSSCGHAKGRTFVSPVRLTYNNGVNPFRPVRTSSPRREDLDTPSGPLEGLLVLDMSRILAGPTATQLLGDLGADVIKIERAGVGDDTRRWGPPFVPDETGSPTTESAYYLAANRNKRSIALDLAAPEGVEIIHRIAAKADIAIENFKVGDAARYGVDYAALSKINPGIIFASITGYGQTGPLASLAGYDVLAQARGGIMSVTGEPEEKGGTPEKVGVGIADIMTGMYTTVAMLAALEGRRKTGRGQAIDLSLFDCQLAWLANLGTAHLLTGKTPHRMGNGHPTIVPYNAFDAADGQFMLAVGNNRQFQRFCEIGGEPEVAQDPRFATNAARVANREACEAVVNRIAGTKTKAEWAAALDPAGVPAGPINTVAEAFAEPQAIARGARVSQPYAHSGSGTVETIGNPIKYSDTRVTYRRPPPVRGEHTHEILGDLGYSESQIADLAERGVVELSRVPA</sequence>
<dbReference type="Proteomes" id="UP000249590">
    <property type="component" value="Unassembled WGS sequence"/>
</dbReference>
<dbReference type="SUPFAM" id="SSF89796">
    <property type="entry name" value="CoA-transferase family III (CaiB/BaiF)"/>
    <property type="match status" value="1"/>
</dbReference>
<organism evidence="3 4">
    <name type="scientific">Acuticoccus sediminis</name>
    <dbReference type="NCBI Taxonomy" id="2184697"/>
    <lineage>
        <taxon>Bacteria</taxon>
        <taxon>Pseudomonadati</taxon>
        <taxon>Pseudomonadota</taxon>
        <taxon>Alphaproteobacteria</taxon>
        <taxon>Hyphomicrobiales</taxon>
        <taxon>Amorphaceae</taxon>
        <taxon>Acuticoccus</taxon>
    </lineage>
</organism>
<gene>
    <name evidence="3" type="ORF">DLJ53_18875</name>
</gene>
<name>A0A8B2NRT0_9HYPH</name>
<dbReference type="Gene3D" id="3.30.1540.10">
    <property type="entry name" value="formyl-coa transferase, domain 3"/>
    <property type="match status" value="1"/>
</dbReference>
<evidence type="ECO:0000256" key="2">
    <source>
        <dbReference type="SAM" id="MobiDB-lite"/>
    </source>
</evidence>
<evidence type="ECO:0000256" key="1">
    <source>
        <dbReference type="ARBA" id="ARBA00022679"/>
    </source>
</evidence>
<keyword evidence="1 3" id="KW-0808">Transferase</keyword>
<dbReference type="GO" id="GO:0008410">
    <property type="term" value="F:CoA-transferase activity"/>
    <property type="evidence" value="ECO:0007669"/>
    <property type="project" value="TreeGrafter"/>
</dbReference>
<dbReference type="InterPro" id="IPR044855">
    <property type="entry name" value="CoA-Trfase_III_dom3_sf"/>
</dbReference>
<evidence type="ECO:0000313" key="4">
    <source>
        <dbReference type="Proteomes" id="UP000249590"/>
    </source>
</evidence>
<protein>
    <submittedName>
        <fullName evidence="3">CoA transferase</fullName>
    </submittedName>
</protein>